<dbReference type="RefSeq" id="WP_100296292.1">
    <property type="nucleotide sequence ID" value="NZ_PHGZ01000008.1"/>
</dbReference>
<evidence type="ECO:0000259" key="7">
    <source>
        <dbReference type="Pfam" id="PF01478"/>
    </source>
</evidence>
<dbReference type="EMBL" id="PHGZ01000008">
    <property type="protein sequence ID" value="PJG83354.1"/>
    <property type="molecule type" value="Genomic_DNA"/>
</dbReference>
<dbReference type="Proteomes" id="UP000230282">
    <property type="component" value="Unassembled WGS sequence"/>
</dbReference>
<sequence length="145" mass="15906">MIKEYATITVYCLITLILLGISYSDIKSRIISNKCIGILFPLVIALAWLNYETVFVLSAVVALVICFLLFTLKVMGGGDAKMISVLMLALPNEQIISFVFFTALSGLVVVIIGLIFFRTAIREQGLPYGVAISCGFLINLLLIHL</sequence>
<keyword evidence="2" id="KW-1003">Cell membrane</keyword>
<name>A0A2M8RWU7_9PAST</name>
<dbReference type="InterPro" id="IPR000045">
    <property type="entry name" value="Prepilin_IV_endopep_pep"/>
</dbReference>
<evidence type="ECO:0000256" key="3">
    <source>
        <dbReference type="ARBA" id="ARBA00022692"/>
    </source>
</evidence>
<feature type="transmembrane region" description="Helical" evidence="6">
    <location>
        <begin position="125"/>
        <end position="143"/>
    </location>
</feature>
<organism evidence="8 9">
    <name type="scientific">Caviibacterium pharyngocola</name>
    <dbReference type="NCBI Taxonomy" id="28159"/>
    <lineage>
        <taxon>Bacteria</taxon>
        <taxon>Pseudomonadati</taxon>
        <taxon>Pseudomonadota</taxon>
        <taxon>Gammaproteobacteria</taxon>
        <taxon>Pasteurellales</taxon>
        <taxon>Pasteurellaceae</taxon>
        <taxon>Caviibacterium</taxon>
    </lineage>
</organism>
<reference evidence="8 9" key="1">
    <citation type="submission" date="2017-11" db="EMBL/GenBank/DDBJ databases">
        <title>Reclassification of Bisgaard taxon 5 as Caviibacterium pharyngocola gen. nov., sp. nov.</title>
        <authorList>
            <person name="Christensen H."/>
        </authorList>
    </citation>
    <scope>NUCLEOTIDE SEQUENCE [LARGE SCALE GENOMIC DNA]</scope>
    <source>
        <strain evidence="8 9">7_3</strain>
    </source>
</reference>
<accession>A0A2M8RWU7</accession>
<keyword evidence="5 6" id="KW-0472">Membrane</keyword>
<dbReference type="GO" id="GO:0004190">
    <property type="term" value="F:aspartic-type endopeptidase activity"/>
    <property type="evidence" value="ECO:0007669"/>
    <property type="project" value="InterPro"/>
</dbReference>
<evidence type="ECO:0000313" key="8">
    <source>
        <dbReference type="EMBL" id="PJG83354.1"/>
    </source>
</evidence>
<feature type="transmembrane region" description="Helical" evidence="6">
    <location>
        <begin position="6"/>
        <end position="24"/>
    </location>
</feature>
<keyword evidence="9" id="KW-1185">Reference proteome</keyword>
<protein>
    <submittedName>
        <fullName evidence="8">Flp operon protein B</fullName>
    </submittedName>
</protein>
<comment type="caution">
    <text evidence="8">The sequence shown here is derived from an EMBL/GenBank/DDBJ whole genome shotgun (WGS) entry which is preliminary data.</text>
</comment>
<feature type="transmembrane region" description="Helical" evidence="6">
    <location>
        <begin position="31"/>
        <end position="49"/>
    </location>
</feature>
<comment type="subcellular location">
    <subcellularLocation>
        <location evidence="1">Cell membrane</location>
        <topology evidence="1">Multi-pass membrane protein</topology>
    </subcellularLocation>
</comment>
<proteinExistence type="predicted"/>
<evidence type="ECO:0000256" key="5">
    <source>
        <dbReference type="ARBA" id="ARBA00023136"/>
    </source>
</evidence>
<dbReference type="PANTHER" id="PTHR36506:SF1">
    <property type="entry name" value="PREFLAGELLIN PEPTIDASE"/>
    <property type="match status" value="1"/>
</dbReference>
<keyword evidence="4 6" id="KW-1133">Transmembrane helix</keyword>
<dbReference type="AlphaFoldDB" id="A0A2M8RWU7"/>
<evidence type="ECO:0000256" key="1">
    <source>
        <dbReference type="ARBA" id="ARBA00004651"/>
    </source>
</evidence>
<evidence type="ECO:0000256" key="6">
    <source>
        <dbReference type="SAM" id="Phobius"/>
    </source>
</evidence>
<dbReference type="Gene3D" id="1.20.120.1220">
    <property type="match status" value="1"/>
</dbReference>
<evidence type="ECO:0000256" key="2">
    <source>
        <dbReference type="ARBA" id="ARBA00022475"/>
    </source>
</evidence>
<feature type="domain" description="Prepilin type IV endopeptidase peptidase" evidence="7">
    <location>
        <begin position="12"/>
        <end position="111"/>
    </location>
</feature>
<dbReference type="OrthoDB" id="5687582at2"/>
<dbReference type="InterPro" id="IPR052218">
    <property type="entry name" value="Preflagellin_Peptidase"/>
</dbReference>
<gene>
    <name evidence="8" type="ORF">CVP04_04315</name>
</gene>
<dbReference type="GO" id="GO:0005886">
    <property type="term" value="C:plasma membrane"/>
    <property type="evidence" value="ECO:0007669"/>
    <property type="project" value="UniProtKB-SubCell"/>
</dbReference>
<evidence type="ECO:0000313" key="9">
    <source>
        <dbReference type="Proteomes" id="UP000230282"/>
    </source>
</evidence>
<dbReference type="PANTHER" id="PTHR36506">
    <property type="entry name" value="PREFLAGELLIN PEPTIDASE"/>
    <property type="match status" value="1"/>
</dbReference>
<keyword evidence="3 6" id="KW-0812">Transmembrane</keyword>
<feature type="transmembrane region" description="Helical" evidence="6">
    <location>
        <begin position="95"/>
        <end position="119"/>
    </location>
</feature>
<feature type="transmembrane region" description="Helical" evidence="6">
    <location>
        <begin position="55"/>
        <end position="74"/>
    </location>
</feature>
<dbReference type="Pfam" id="PF01478">
    <property type="entry name" value="Peptidase_A24"/>
    <property type="match status" value="1"/>
</dbReference>
<evidence type="ECO:0000256" key="4">
    <source>
        <dbReference type="ARBA" id="ARBA00022989"/>
    </source>
</evidence>